<dbReference type="KEGG" id="tsph:KIH39_14520"/>
<keyword evidence="1" id="KW-0472">Membrane</keyword>
<keyword evidence="1" id="KW-0812">Transmembrane</keyword>
<name>A0A8E6B1H3_9BACT</name>
<dbReference type="RefSeq" id="WP_213493957.1">
    <property type="nucleotide sequence ID" value="NZ_CP074694.1"/>
</dbReference>
<feature type="transmembrane region" description="Helical" evidence="1">
    <location>
        <begin position="12"/>
        <end position="33"/>
    </location>
</feature>
<gene>
    <name evidence="2" type="ORF">KIH39_14520</name>
</gene>
<keyword evidence="1" id="KW-1133">Transmembrane helix</keyword>
<reference evidence="2" key="1">
    <citation type="submission" date="2021-05" db="EMBL/GenBank/DDBJ databases">
        <title>Complete genome sequence of the cellulolytic planctomycete Telmatocola sphagniphila SP2T and characterization of the first cellulase from planctomycetes.</title>
        <authorList>
            <person name="Rakitin A.L."/>
            <person name="Beletsky A.V."/>
            <person name="Naumoff D.G."/>
            <person name="Kulichevskaya I.S."/>
            <person name="Mardanov A.V."/>
            <person name="Ravin N.V."/>
            <person name="Dedysh S.N."/>
        </authorList>
    </citation>
    <scope>NUCLEOTIDE SEQUENCE</scope>
    <source>
        <strain evidence="2">SP2T</strain>
    </source>
</reference>
<keyword evidence="3" id="KW-1185">Reference proteome</keyword>
<protein>
    <submittedName>
        <fullName evidence="2">Uncharacterized protein</fullName>
    </submittedName>
</protein>
<sequence>MNEVLRNILEFVRYYGSTFALLLTWVTIAWVYWNKRRNWLQKEFVEQVNFSLNYVSEGKLVMRTLAEMHARNVWINDLGVRQVIKAARVTTASQPFIKLDDPEDMGFIYRAVLNVLSEKFAETYLAQQLGLPITSATYFFAITMERYDDIRTLKLRVLLVEERELKTWFAPQLPEGQTIGITAPHYEARLQTLRAMHLLHEKAGEKGAIQLGRVVLGLRN</sequence>
<evidence type="ECO:0000313" key="2">
    <source>
        <dbReference type="EMBL" id="QVL30073.1"/>
    </source>
</evidence>
<evidence type="ECO:0000256" key="1">
    <source>
        <dbReference type="SAM" id="Phobius"/>
    </source>
</evidence>
<evidence type="ECO:0000313" key="3">
    <source>
        <dbReference type="Proteomes" id="UP000676194"/>
    </source>
</evidence>
<dbReference type="EMBL" id="CP074694">
    <property type="protein sequence ID" value="QVL30073.1"/>
    <property type="molecule type" value="Genomic_DNA"/>
</dbReference>
<accession>A0A8E6B1H3</accession>
<organism evidence="2 3">
    <name type="scientific">Telmatocola sphagniphila</name>
    <dbReference type="NCBI Taxonomy" id="1123043"/>
    <lineage>
        <taxon>Bacteria</taxon>
        <taxon>Pseudomonadati</taxon>
        <taxon>Planctomycetota</taxon>
        <taxon>Planctomycetia</taxon>
        <taxon>Gemmatales</taxon>
        <taxon>Gemmataceae</taxon>
    </lineage>
</organism>
<proteinExistence type="predicted"/>
<dbReference type="AlphaFoldDB" id="A0A8E6B1H3"/>
<dbReference type="Proteomes" id="UP000676194">
    <property type="component" value="Chromosome"/>
</dbReference>